<gene>
    <name evidence="1" type="ORF">B0T24DRAFT_681955</name>
</gene>
<dbReference type="AlphaFoldDB" id="A0AAE0N1H8"/>
<dbReference type="EMBL" id="JAULSN010000007">
    <property type="protein sequence ID" value="KAK3366765.1"/>
    <property type="molecule type" value="Genomic_DNA"/>
</dbReference>
<sequence length="279" mass="31232">MQSGPGAFPEGASTNVWEEVPVPEADVQLIAVGAIPFDINGFRGSIIDTPRFDDTHLTDTEVLRRISEWMDTTYRQGHKITGILYLREITESKMRGSSLKNLGMFLRHAWREAELRADHLQVELASGARTARHDNTRESAQAVLQLVLGNEGLKGVLADRLRKVEEMLRRVQADKALLEMAKPRQGRPEVPETAGGGGQDDGTLLSGLVTVTPLILQEWQAWKELCEIHRAEGNELAHKRWEQEMASKKRQLEIGNEIAREKDGLSLRKEAEIALMDAN</sequence>
<protein>
    <submittedName>
        <fullName evidence="1">Uncharacterized protein</fullName>
    </submittedName>
</protein>
<evidence type="ECO:0000313" key="1">
    <source>
        <dbReference type="EMBL" id="KAK3366765.1"/>
    </source>
</evidence>
<accession>A0AAE0N1H8</accession>
<comment type="caution">
    <text evidence="1">The sequence shown here is derived from an EMBL/GenBank/DDBJ whole genome shotgun (WGS) entry which is preliminary data.</text>
</comment>
<reference evidence="1" key="1">
    <citation type="journal article" date="2023" name="Mol. Phylogenet. Evol.">
        <title>Genome-scale phylogeny and comparative genomics of the fungal order Sordariales.</title>
        <authorList>
            <person name="Hensen N."/>
            <person name="Bonometti L."/>
            <person name="Westerberg I."/>
            <person name="Brannstrom I.O."/>
            <person name="Guillou S."/>
            <person name="Cros-Aarteil S."/>
            <person name="Calhoun S."/>
            <person name="Haridas S."/>
            <person name="Kuo A."/>
            <person name="Mondo S."/>
            <person name="Pangilinan J."/>
            <person name="Riley R."/>
            <person name="LaButti K."/>
            <person name="Andreopoulos B."/>
            <person name="Lipzen A."/>
            <person name="Chen C."/>
            <person name="Yan M."/>
            <person name="Daum C."/>
            <person name="Ng V."/>
            <person name="Clum A."/>
            <person name="Steindorff A."/>
            <person name="Ohm R.A."/>
            <person name="Martin F."/>
            <person name="Silar P."/>
            <person name="Natvig D.O."/>
            <person name="Lalanne C."/>
            <person name="Gautier V."/>
            <person name="Ament-Velasquez S.L."/>
            <person name="Kruys A."/>
            <person name="Hutchinson M.I."/>
            <person name="Powell A.J."/>
            <person name="Barry K."/>
            <person name="Miller A.N."/>
            <person name="Grigoriev I.V."/>
            <person name="Debuchy R."/>
            <person name="Gladieux P."/>
            <person name="Hiltunen Thoren M."/>
            <person name="Johannesson H."/>
        </authorList>
    </citation>
    <scope>NUCLEOTIDE SEQUENCE</scope>
    <source>
        <strain evidence="1">CBS 958.72</strain>
    </source>
</reference>
<name>A0AAE0N1H8_9PEZI</name>
<evidence type="ECO:0000313" key="2">
    <source>
        <dbReference type="Proteomes" id="UP001287356"/>
    </source>
</evidence>
<dbReference type="Gene3D" id="3.40.50.300">
    <property type="entry name" value="P-loop containing nucleotide triphosphate hydrolases"/>
    <property type="match status" value="1"/>
</dbReference>
<dbReference type="Proteomes" id="UP001287356">
    <property type="component" value="Unassembled WGS sequence"/>
</dbReference>
<reference evidence="1" key="2">
    <citation type="submission" date="2023-06" db="EMBL/GenBank/DDBJ databases">
        <authorList>
            <consortium name="Lawrence Berkeley National Laboratory"/>
            <person name="Haridas S."/>
            <person name="Hensen N."/>
            <person name="Bonometti L."/>
            <person name="Westerberg I."/>
            <person name="Brannstrom I.O."/>
            <person name="Guillou S."/>
            <person name="Cros-Aarteil S."/>
            <person name="Calhoun S."/>
            <person name="Kuo A."/>
            <person name="Mondo S."/>
            <person name="Pangilinan J."/>
            <person name="Riley R."/>
            <person name="Labutti K."/>
            <person name="Andreopoulos B."/>
            <person name="Lipzen A."/>
            <person name="Chen C."/>
            <person name="Yanf M."/>
            <person name="Daum C."/>
            <person name="Ng V."/>
            <person name="Clum A."/>
            <person name="Steindorff A."/>
            <person name="Ohm R."/>
            <person name="Martin F."/>
            <person name="Silar P."/>
            <person name="Natvig D."/>
            <person name="Lalanne C."/>
            <person name="Gautier V."/>
            <person name="Ament-Velasquez S.L."/>
            <person name="Kruys A."/>
            <person name="Hutchinson M.I."/>
            <person name="Powell A.J."/>
            <person name="Barry K."/>
            <person name="Miller A.N."/>
            <person name="Grigoriev I.V."/>
            <person name="Debuchy R."/>
            <person name="Gladieux P."/>
            <person name="Thoren M.H."/>
            <person name="Johannesson H."/>
        </authorList>
    </citation>
    <scope>NUCLEOTIDE SEQUENCE</scope>
    <source>
        <strain evidence="1">CBS 958.72</strain>
    </source>
</reference>
<keyword evidence="2" id="KW-1185">Reference proteome</keyword>
<dbReference type="InterPro" id="IPR027417">
    <property type="entry name" value="P-loop_NTPase"/>
</dbReference>
<proteinExistence type="predicted"/>
<organism evidence="1 2">
    <name type="scientific">Lasiosphaeria ovina</name>
    <dbReference type="NCBI Taxonomy" id="92902"/>
    <lineage>
        <taxon>Eukaryota</taxon>
        <taxon>Fungi</taxon>
        <taxon>Dikarya</taxon>
        <taxon>Ascomycota</taxon>
        <taxon>Pezizomycotina</taxon>
        <taxon>Sordariomycetes</taxon>
        <taxon>Sordariomycetidae</taxon>
        <taxon>Sordariales</taxon>
        <taxon>Lasiosphaeriaceae</taxon>
        <taxon>Lasiosphaeria</taxon>
    </lineage>
</organism>